<organism evidence="2">
    <name type="scientific">viral metagenome</name>
    <dbReference type="NCBI Taxonomy" id="1070528"/>
    <lineage>
        <taxon>unclassified sequences</taxon>
        <taxon>metagenomes</taxon>
        <taxon>organismal metagenomes</taxon>
    </lineage>
</organism>
<name>A0A6C0LI21_9ZZZZ</name>
<feature type="region of interest" description="Disordered" evidence="1">
    <location>
        <begin position="37"/>
        <end position="56"/>
    </location>
</feature>
<evidence type="ECO:0000313" key="2">
    <source>
        <dbReference type="EMBL" id="QHU30147.1"/>
    </source>
</evidence>
<dbReference type="PROSITE" id="PS51257">
    <property type="entry name" value="PROKAR_LIPOPROTEIN"/>
    <property type="match status" value="1"/>
</dbReference>
<evidence type="ECO:0000256" key="1">
    <source>
        <dbReference type="SAM" id="MobiDB-lite"/>
    </source>
</evidence>
<reference evidence="2" key="1">
    <citation type="journal article" date="2020" name="Nature">
        <title>Giant virus diversity and host interactions through global metagenomics.</title>
        <authorList>
            <person name="Schulz F."/>
            <person name="Roux S."/>
            <person name="Paez-Espino D."/>
            <person name="Jungbluth S."/>
            <person name="Walsh D.A."/>
            <person name="Denef V.J."/>
            <person name="McMahon K.D."/>
            <person name="Konstantinidis K.T."/>
            <person name="Eloe-Fadrosh E.A."/>
            <person name="Kyrpides N.C."/>
            <person name="Woyke T."/>
        </authorList>
    </citation>
    <scope>NUCLEOTIDE SEQUENCE</scope>
    <source>
        <strain evidence="2">GVMAG-M-3300027833-11</strain>
    </source>
</reference>
<dbReference type="EMBL" id="MN740504">
    <property type="protein sequence ID" value="QHU30147.1"/>
    <property type="molecule type" value="Genomic_DNA"/>
</dbReference>
<dbReference type="AlphaFoldDB" id="A0A6C0LI21"/>
<feature type="compositionally biased region" description="Polar residues" evidence="1">
    <location>
        <begin position="37"/>
        <end position="49"/>
    </location>
</feature>
<sequence length="207" mass="21824">MKLRAIHLFMILILSLILCSFLGGLSGCMREGMQSDLSTTSNQVKTGSYTGPAGDTVNTYSNDATGKSAAVGPNGNVVTADSSDNYNGYNSNDVSSTSYNNAYGSATTYTGPQGNSVSTVSSNGIYANQIPAGDEDLYILKSQIVPPVCPACPSNSTCPRTEAPPPCPPCARCPEPAFECKKVPNYRANDDSYLPRPVLSDFSQFGM</sequence>
<proteinExistence type="predicted"/>
<accession>A0A6C0LI21</accession>
<protein>
    <submittedName>
        <fullName evidence="2">Uncharacterized protein</fullName>
    </submittedName>
</protein>